<dbReference type="KEGG" id="lmoi:VV02_03510"/>
<dbReference type="OrthoDB" id="122286at2"/>
<reference evidence="2 3" key="1">
    <citation type="submission" date="2015-03" db="EMBL/GenBank/DDBJ databases">
        <title>Luteipulveratus halotolerans sp. nov., a novel actinobacterium (Dermacoccaceae) from Sarawak, Malaysia.</title>
        <authorList>
            <person name="Juboi H."/>
            <person name="Basik A."/>
            <person name="Shamsul S.S."/>
            <person name="Arnold P."/>
            <person name="Schmitt E.K."/>
            <person name="Sanglier J.-J."/>
            <person name="Yeo T."/>
        </authorList>
    </citation>
    <scope>NUCLEOTIDE SEQUENCE [LARGE SCALE GENOMIC DNA]</scope>
    <source>
        <strain evidence="2 3">MN07-A0370</strain>
    </source>
</reference>
<dbReference type="InterPro" id="IPR052509">
    <property type="entry name" value="Metal_resp_DNA-bind_regulator"/>
</dbReference>
<dbReference type="PANTHER" id="PTHR33169">
    <property type="entry name" value="PADR-FAMILY TRANSCRIPTIONAL REGULATOR"/>
    <property type="match status" value="1"/>
</dbReference>
<dbReference type="Proteomes" id="UP000066480">
    <property type="component" value="Chromosome"/>
</dbReference>
<dbReference type="RefSeq" id="WP_052589861.1">
    <property type="nucleotide sequence ID" value="NZ_CP011112.1"/>
</dbReference>
<dbReference type="InterPro" id="IPR017799">
    <property type="entry name" value="Tscrpt_reg_PadR_acidobac-type"/>
</dbReference>
<dbReference type="EMBL" id="CP011112">
    <property type="protein sequence ID" value="AKU15149.1"/>
    <property type="molecule type" value="Genomic_DNA"/>
</dbReference>
<keyword evidence="3" id="KW-1185">Reference proteome</keyword>
<dbReference type="Pfam" id="PF03551">
    <property type="entry name" value="PadR"/>
    <property type="match status" value="1"/>
</dbReference>
<accession>A0A0K1JEL9</accession>
<feature type="domain" description="Transcription regulator PadR N-terminal" evidence="1">
    <location>
        <begin position="14"/>
        <end position="86"/>
    </location>
</feature>
<dbReference type="AlphaFoldDB" id="A0A0K1JEL9"/>
<organism evidence="2 3">
    <name type="scientific">Luteipulveratus mongoliensis</name>
    <dbReference type="NCBI Taxonomy" id="571913"/>
    <lineage>
        <taxon>Bacteria</taxon>
        <taxon>Bacillati</taxon>
        <taxon>Actinomycetota</taxon>
        <taxon>Actinomycetes</taxon>
        <taxon>Micrococcales</taxon>
        <taxon>Dermacoccaceae</taxon>
        <taxon>Luteipulveratus</taxon>
    </lineage>
</organism>
<dbReference type="SUPFAM" id="SSF46785">
    <property type="entry name" value="Winged helix' DNA-binding domain"/>
    <property type="match status" value="1"/>
</dbReference>
<evidence type="ECO:0000313" key="2">
    <source>
        <dbReference type="EMBL" id="AKU15149.1"/>
    </source>
</evidence>
<dbReference type="PATRIC" id="fig|571913.6.peg.720"/>
<proteinExistence type="predicted"/>
<dbReference type="PANTHER" id="PTHR33169:SF14">
    <property type="entry name" value="TRANSCRIPTIONAL REGULATOR RV3488"/>
    <property type="match status" value="1"/>
</dbReference>
<protein>
    <submittedName>
        <fullName evidence="2">PadR family transcriptional regulator</fullName>
    </submittedName>
</protein>
<name>A0A0K1JEL9_9MICO</name>
<dbReference type="InterPro" id="IPR005149">
    <property type="entry name" value="Tscrpt_reg_PadR_N"/>
</dbReference>
<dbReference type="InterPro" id="IPR036390">
    <property type="entry name" value="WH_DNA-bd_sf"/>
</dbReference>
<dbReference type="Gene3D" id="1.10.10.10">
    <property type="entry name" value="Winged helix-like DNA-binding domain superfamily/Winged helix DNA-binding domain"/>
    <property type="match status" value="1"/>
</dbReference>
<sequence length="108" mass="11872">MKSEALRGHLDALILASVEDGPRHGYAITEFLSERSDGSLDIATGTLYPALHRLEKAGWLASDWSTVSGRKRRTYELTRGGRKALAQQRADWNQLADVVQAVLRPGVA</sequence>
<dbReference type="InterPro" id="IPR036388">
    <property type="entry name" value="WH-like_DNA-bd_sf"/>
</dbReference>
<evidence type="ECO:0000313" key="3">
    <source>
        <dbReference type="Proteomes" id="UP000066480"/>
    </source>
</evidence>
<gene>
    <name evidence="2" type="ORF">VV02_03510</name>
</gene>
<evidence type="ECO:0000259" key="1">
    <source>
        <dbReference type="Pfam" id="PF03551"/>
    </source>
</evidence>
<dbReference type="NCBIfam" id="TIGR03433">
    <property type="entry name" value="padR_acidobact"/>
    <property type="match status" value="1"/>
</dbReference>